<reference evidence="1" key="1">
    <citation type="submission" date="2018-05" db="EMBL/GenBank/DDBJ databases">
        <authorList>
            <person name="Lanie J.A."/>
            <person name="Ng W.-L."/>
            <person name="Kazmierczak K.M."/>
            <person name="Andrzejewski T.M."/>
            <person name="Davidsen T.M."/>
            <person name="Wayne K.J."/>
            <person name="Tettelin H."/>
            <person name="Glass J.I."/>
            <person name="Rusch D."/>
            <person name="Podicherti R."/>
            <person name="Tsui H.-C.T."/>
            <person name="Winkler M.E."/>
        </authorList>
    </citation>
    <scope>NUCLEOTIDE SEQUENCE</scope>
</reference>
<gene>
    <name evidence="1" type="ORF">METZ01_LOCUS13293</name>
</gene>
<protein>
    <submittedName>
        <fullName evidence="1">Uncharacterized protein</fullName>
    </submittedName>
</protein>
<evidence type="ECO:0000313" key="1">
    <source>
        <dbReference type="EMBL" id="SUZ60439.1"/>
    </source>
</evidence>
<accession>A0A381P292</accession>
<sequence length="60" mass="6213">MPDGAEGGHCGLAAQRIVVAVGRFGRPGNDGEGTDRVVRPLRVFAGRPAGHLDHRPVAVS</sequence>
<organism evidence="1">
    <name type="scientific">marine metagenome</name>
    <dbReference type="NCBI Taxonomy" id="408172"/>
    <lineage>
        <taxon>unclassified sequences</taxon>
        <taxon>metagenomes</taxon>
        <taxon>ecological metagenomes</taxon>
    </lineage>
</organism>
<dbReference type="EMBL" id="UINC01000743">
    <property type="protein sequence ID" value="SUZ60439.1"/>
    <property type="molecule type" value="Genomic_DNA"/>
</dbReference>
<proteinExistence type="predicted"/>
<dbReference type="AlphaFoldDB" id="A0A381P292"/>
<name>A0A381P292_9ZZZZ</name>